<proteinExistence type="predicted"/>
<comment type="caution">
    <text evidence="2">The sequence shown here is derived from an EMBL/GenBank/DDBJ whole genome shotgun (WGS) entry which is preliminary data.</text>
</comment>
<feature type="region of interest" description="Disordered" evidence="1">
    <location>
        <begin position="57"/>
        <end position="90"/>
    </location>
</feature>
<accession>A0A0M0HJ48</accession>
<protein>
    <submittedName>
        <fullName evidence="2">Uncharacterized protein</fullName>
    </submittedName>
</protein>
<dbReference type="Proteomes" id="UP000037515">
    <property type="component" value="Unassembled WGS sequence"/>
</dbReference>
<feature type="compositionally biased region" description="Basic and acidic residues" evidence="1">
    <location>
        <begin position="80"/>
        <end position="90"/>
    </location>
</feature>
<dbReference type="RefSeq" id="WP_053397274.1">
    <property type="nucleotide sequence ID" value="NZ_LHPJ01000040.1"/>
</dbReference>
<dbReference type="PATRIC" id="fig|693.5.peg.3785"/>
<keyword evidence="3" id="KW-1185">Reference proteome</keyword>
<evidence type="ECO:0000313" key="3">
    <source>
        <dbReference type="Proteomes" id="UP000037515"/>
    </source>
</evidence>
<name>A0A0M0HJ48_VIBNE</name>
<dbReference type="EMBL" id="LHPJ01000040">
    <property type="protein sequence ID" value="KOO01812.1"/>
    <property type="molecule type" value="Genomic_DNA"/>
</dbReference>
<sequence>MQFDLLPHEEQALDFYEEQIKETQEPELKKQLLQYYFDYLSSLHTIEKEYRNTMVKHEQEMESKDLEYRALRADRRRNRPSREPSESDVE</sequence>
<gene>
    <name evidence="2" type="ORF">AKJ17_18575</name>
</gene>
<evidence type="ECO:0000313" key="2">
    <source>
        <dbReference type="EMBL" id="KOO01812.1"/>
    </source>
</evidence>
<feature type="compositionally biased region" description="Basic and acidic residues" evidence="1">
    <location>
        <begin position="57"/>
        <end position="73"/>
    </location>
</feature>
<reference evidence="3" key="1">
    <citation type="submission" date="2015-08" db="EMBL/GenBank/DDBJ databases">
        <title>Vibrio galatheae sp. nov., a novel member of the Vibrionaceae family isolated from the Solomon Islands.</title>
        <authorList>
            <person name="Giubergia S."/>
            <person name="Machado H."/>
            <person name="Mateiu R.V."/>
            <person name="Gram L."/>
        </authorList>
    </citation>
    <scope>NUCLEOTIDE SEQUENCE [LARGE SCALE GENOMIC DNA]</scope>
    <source>
        <strain evidence="3">DSM 19584</strain>
    </source>
</reference>
<evidence type="ECO:0000256" key="1">
    <source>
        <dbReference type="SAM" id="MobiDB-lite"/>
    </source>
</evidence>
<dbReference type="AlphaFoldDB" id="A0A0M0HJ48"/>
<organism evidence="2 3">
    <name type="scientific">Vibrio nereis</name>
    <dbReference type="NCBI Taxonomy" id="693"/>
    <lineage>
        <taxon>Bacteria</taxon>
        <taxon>Pseudomonadati</taxon>
        <taxon>Pseudomonadota</taxon>
        <taxon>Gammaproteobacteria</taxon>
        <taxon>Vibrionales</taxon>
        <taxon>Vibrionaceae</taxon>
        <taxon>Vibrio</taxon>
    </lineage>
</organism>